<proteinExistence type="inferred from homology"/>
<name>H5XSS3_9FIRM</name>
<dbReference type="AlphaFoldDB" id="H5XSS3"/>
<dbReference type="Gene3D" id="3.40.50.620">
    <property type="entry name" value="HUPs"/>
    <property type="match status" value="1"/>
</dbReference>
<evidence type="ECO:0000313" key="4">
    <source>
        <dbReference type="Proteomes" id="UP000005104"/>
    </source>
</evidence>
<dbReference type="Pfam" id="PF00582">
    <property type="entry name" value="Usp"/>
    <property type="match status" value="1"/>
</dbReference>
<dbReference type="InterPro" id="IPR006016">
    <property type="entry name" value="UspA"/>
</dbReference>
<dbReference type="Proteomes" id="UP000005104">
    <property type="component" value="Chromosome"/>
</dbReference>
<feature type="domain" description="UspA" evidence="2">
    <location>
        <begin position="7"/>
        <end position="166"/>
    </location>
</feature>
<evidence type="ECO:0000259" key="2">
    <source>
        <dbReference type="Pfam" id="PF00582"/>
    </source>
</evidence>
<dbReference type="InterPro" id="IPR014729">
    <property type="entry name" value="Rossmann-like_a/b/a_fold"/>
</dbReference>
<protein>
    <submittedName>
        <fullName evidence="3">Universal stress protein UspA-like protein</fullName>
    </submittedName>
</protein>
<reference evidence="3 4" key="1">
    <citation type="submission" date="2011-11" db="EMBL/GenBank/DDBJ databases">
        <title>The Noncontiguous Finished genome of Desulfosporosinus youngiae DSM 17734.</title>
        <authorList>
            <consortium name="US DOE Joint Genome Institute (JGI-PGF)"/>
            <person name="Lucas S."/>
            <person name="Han J."/>
            <person name="Lapidus A."/>
            <person name="Cheng J.-F."/>
            <person name="Goodwin L."/>
            <person name="Pitluck S."/>
            <person name="Peters L."/>
            <person name="Ovchinnikova G."/>
            <person name="Lu M."/>
            <person name="Land M.L."/>
            <person name="Hauser L."/>
            <person name="Pester M."/>
            <person name="Spring S."/>
            <person name="Ollivier B."/>
            <person name="Rattei T."/>
            <person name="Klenk H.-P."/>
            <person name="Wagner M."/>
            <person name="Loy A."/>
            <person name="Woyke T.J."/>
        </authorList>
    </citation>
    <scope>NUCLEOTIDE SEQUENCE [LARGE SCALE GENOMIC DNA]</scope>
    <source>
        <strain evidence="3 4">DSM 17734</strain>
    </source>
</reference>
<accession>H5XSS3</accession>
<dbReference type="OrthoDB" id="9777884at2"/>
<keyword evidence="4" id="KW-1185">Reference proteome</keyword>
<dbReference type="RefSeq" id="WP_007779104.1">
    <property type="nucleotide sequence ID" value="NZ_CM001441.1"/>
</dbReference>
<dbReference type="InterPro" id="IPR006015">
    <property type="entry name" value="Universal_stress_UspA"/>
</dbReference>
<dbReference type="SUPFAM" id="SSF52402">
    <property type="entry name" value="Adenine nucleotide alpha hydrolases-like"/>
    <property type="match status" value="1"/>
</dbReference>
<dbReference type="PANTHER" id="PTHR46268:SF6">
    <property type="entry name" value="UNIVERSAL STRESS PROTEIN UP12"/>
    <property type="match status" value="1"/>
</dbReference>
<evidence type="ECO:0000313" key="3">
    <source>
        <dbReference type="EMBL" id="EHQ87741.1"/>
    </source>
</evidence>
<organism evidence="3 4">
    <name type="scientific">Desulfosporosinus youngiae DSM 17734</name>
    <dbReference type="NCBI Taxonomy" id="768710"/>
    <lineage>
        <taxon>Bacteria</taxon>
        <taxon>Bacillati</taxon>
        <taxon>Bacillota</taxon>
        <taxon>Clostridia</taxon>
        <taxon>Eubacteriales</taxon>
        <taxon>Desulfitobacteriaceae</taxon>
        <taxon>Desulfosporosinus</taxon>
    </lineage>
</organism>
<dbReference type="PANTHER" id="PTHR46268">
    <property type="entry name" value="STRESS RESPONSE PROTEIN NHAX"/>
    <property type="match status" value="1"/>
</dbReference>
<evidence type="ECO:0000256" key="1">
    <source>
        <dbReference type="ARBA" id="ARBA00008791"/>
    </source>
</evidence>
<dbReference type="EMBL" id="CM001441">
    <property type="protein sequence ID" value="EHQ87741.1"/>
    <property type="molecule type" value="Genomic_DNA"/>
</dbReference>
<gene>
    <name evidence="3" type="ORF">DesyoDRAFT_0559</name>
</gene>
<dbReference type="HOGENOM" id="CLU_049301_16_2_9"/>
<dbReference type="STRING" id="768710.DesyoDRAFT_0559"/>
<dbReference type="PRINTS" id="PR01438">
    <property type="entry name" value="UNVRSLSTRESS"/>
</dbReference>
<sequence>MNEDLYKVLLYFDGSRYSLSAAVYTANLFNRLSNMSLTILHVQETIKGARPEDYNLMELWSAGPNLEWKNALLEKEESDQLDLCSKLFTKLNEVFWGKGLSITQEVIFANPTIPDTVEAIIEYATKKNFELIIMGTRGPSSLKGLMYGSLAHSVLNKSHIPVLLIKKLPQEFIDHFCADLSEESKLVRKDHLYLAKTM</sequence>
<dbReference type="CDD" id="cd00293">
    <property type="entry name" value="USP-like"/>
    <property type="match status" value="1"/>
</dbReference>
<comment type="similarity">
    <text evidence="1">Belongs to the universal stress protein A family.</text>
</comment>
<dbReference type="eggNOG" id="COG0589">
    <property type="taxonomic scope" value="Bacteria"/>
</dbReference>